<feature type="domain" description="NqrA N-terminal barrel-sandwich hybrid" evidence="9">
    <location>
        <begin position="12"/>
        <end position="103"/>
    </location>
</feature>
<keyword evidence="12" id="KW-0560">Oxidoreductase</keyword>
<evidence type="ECO:0000256" key="8">
    <source>
        <dbReference type="HAMAP-Rule" id="MF_00425"/>
    </source>
</evidence>
<gene>
    <name evidence="8 12" type="primary">nqrA</name>
    <name evidence="12" type="ORF">Spa11_24460</name>
</gene>
<evidence type="ECO:0000313" key="12">
    <source>
        <dbReference type="EMBL" id="QDV74246.1"/>
    </source>
</evidence>
<dbReference type="PANTHER" id="PTHR37839:SF1">
    <property type="entry name" value="NA(+)-TRANSLOCATING NADH-QUINONE REDUCTASE SUBUNIT A"/>
    <property type="match status" value="1"/>
</dbReference>
<evidence type="ECO:0000256" key="6">
    <source>
        <dbReference type="ARBA" id="ARBA00023075"/>
    </source>
</evidence>
<dbReference type="NCBIfam" id="TIGR01936">
    <property type="entry name" value="nqrA"/>
    <property type="match status" value="1"/>
</dbReference>
<evidence type="ECO:0000256" key="1">
    <source>
        <dbReference type="ARBA" id="ARBA00022448"/>
    </source>
</evidence>
<keyword evidence="13" id="KW-1185">Reference proteome</keyword>
<keyword evidence="7 8" id="KW-0739">Sodium transport</keyword>
<dbReference type="HAMAP" id="MF_00425">
    <property type="entry name" value="NqrA"/>
    <property type="match status" value="1"/>
</dbReference>
<evidence type="ECO:0000259" key="11">
    <source>
        <dbReference type="Pfam" id="PF24836"/>
    </source>
</evidence>
<dbReference type="NCBIfam" id="NF003759">
    <property type="entry name" value="PRK05352.1-2"/>
    <property type="match status" value="1"/>
</dbReference>
<protein>
    <recommendedName>
        <fullName evidence="8">Na(+)-translocating NADH-quinone reductase subunit A</fullName>
        <shortName evidence="8">Na(+)-NQR subunit A</shortName>
        <shortName evidence="8">Na(+)-translocating NQR subunit A</shortName>
        <ecNumber evidence="8">7.2.1.1</ecNumber>
    </recommendedName>
    <alternativeName>
        <fullName evidence="8">NQR complex subunit A</fullName>
    </alternativeName>
    <alternativeName>
        <fullName evidence="8">NQR-1 subunit A</fullName>
    </alternativeName>
</protein>
<keyword evidence="1 8" id="KW-0813">Transport</keyword>
<dbReference type="InterPro" id="IPR056147">
    <property type="entry name" value="NQRA_N"/>
</dbReference>
<name>A0A518K8Y4_9BACT</name>
<proteinExistence type="inferred from homology"/>
<dbReference type="InterPro" id="IPR022615">
    <property type="entry name" value="NqrA_C_domain"/>
</dbReference>
<comment type="catalytic activity">
    <reaction evidence="8">
        <text>a ubiquinone + n Na(+)(in) + NADH + H(+) = a ubiquinol + n Na(+)(out) + NAD(+)</text>
        <dbReference type="Rhea" id="RHEA:47748"/>
        <dbReference type="Rhea" id="RHEA-COMP:9565"/>
        <dbReference type="Rhea" id="RHEA-COMP:9566"/>
        <dbReference type="ChEBI" id="CHEBI:15378"/>
        <dbReference type="ChEBI" id="CHEBI:16389"/>
        <dbReference type="ChEBI" id="CHEBI:17976"/>
        <dbReference type="ChEBI" id="CHEBI:29101"/>
        <dbReference type="ChEBI" id="CHEBI:57540"/>
        <dbReference type="ChEBI" id="CHEBI:57945"/>
        <dbReference type="EC" id="7.2.1.1"/>
    </reaction>
</comment>
<dbReference type="Pfam" id="PF11973">
    <property type="entry name" value="NQRA_SLBB"/>
    <property type="match status" value="1"/>
</dbReference>
<evidence type="ECO:0000256" key="3">
    <source>
        <dbReference type="ARBA" id="ARBA00023027"/>
    </source>
</evidence>
<evidence type="ECO:0000256" key="4">
    <source>
        <dbReference type="ARBA" id="ARBA00023053"/>
    </source>
</evidence>
<dbReference type="InterPro" id="IPR008703">
    <property type="entry name" value="NqrA"/>
</dbReference>
<evidence type="ECO:0000256" key="7">
    <source>
        <dbReference type="ARBA" id="ARBA00023201"/>
    </source>
</evidence>
<keyword evidence="5 8" id="KW-0406">Ion transport</keyword>
<feature type="domain" description="Na(+)-translocating NADH-quinone reductase subunit A C-terminal" evidence="10">
    <location>
        <begin position="271"/>
        <end position="320"/>
    </location>
</feature>
<dbReference type="AlphaFoldDB" id="A0A518K8Y4"/>
<comment type="similarity">
    <text evidence="8">Belongs to the NqrA family.</text>
</comment>
<dbReference type="InterPro" id="IPR056148">
    <property type="entry name" value="NQRA_2nd"/>
</dbReference>
<accession>A0A518K8Y4</accession>
<keyword evidence="6 8" id="KW-0830">Ubiquinone</keyword>
<comment type="subunit">
    <text evidence="8">Composed of six subunits; NqrA, NqrB, NqrC, NqrD, NqrE and NqrF.</text>
</comment>
<dbReference type="Pfam" id="PF05896">
    <property type="entry name" value="NQRA_N"/>
    <property type="match status" value="1"/>
</dbReference>
<dbReference type="Proteomes" id="UP000316426">
    <property type="component" value="Chromosome"/>
</dbReference>
<evidence type="ECO:0000259" key="9">
    <source>
        <dbReference type="Pfam" id="PF05896"/>
    </source>
</evidence>
<evidence type="ECO:0000256" key="5">
    <source>
        <dbReference type="ARBA" id="ARBA00023065"/>
    </source>
</evidence>
<dbReference type="KEGG" id="bmei:Spa11_24460"/>
<keyword evidence="3 8" id="KW-0520">NAD</keyword>
<comment type="function">
    <text evidence="8">NQR complex catalyzes the reduction of ubiquinone-1 to ubiquinol by two successive reactions, coupled with the transport of Na(+) ions from the cytoplasm to the periplasm. NqrA to NqrE are probably involved in the second step, the conversion of ubisemiquinone to ubiquinol.</text>
</comment>
<evidence type="ECO:0000313" key="13">
    <source>
        <dbReference type="Proteomes" id="UP000316426"/>
    </source>
</evidence>
<dbReference type="EMBL" id="CP036349">
    <property type="protein sequence ID" value="QDV74246.1"/>
    <property type="molecule type" value="Genomic_DNA"/>
</dbReference>
<reference evidence="12 13" key="1">
    <citation type="submission" date="2019-02" db="EMBL/GenBank/DDBJ databases">
        <title>Deep-cultivation of Planctomycetes and their phenomic and genomic characterization uncovers novel biology.</title>
        <authorList>
            <person name="Wiegand S."/>
            <person name="Jogler M."/>
            <person name="Boedeker C."/>
            <person name="Pinto D."/>
            <person name="Vollmers J."/>
            <person name="Rivas-Marin E."/>
            <person name="Kohn T."/>
            <person name="Peeters S.H."/>
            <person name="Heuer A."/>
            <person name="Rast P."/>
            <person name="Oberbeckmann S."/>
            <person name="Bunk B."/>
            <person name="Jeske O."/>
            <person name="Meyerdierks A."/>
            <person name="Storesund J.E."/>
            <person name="Kallscheuer N."/>
            <person name="Luecker S."/>
            <person name="Lage O.M."/>
            <person name="Pohl T."/>
            <person name="Merkel B.J."/>
            <person name="Hornburger P."/>
            <person name="Mueller R.-W."/>
            <person name="Bruemmer F."/>
            <person name="Labrenz M."/>
            <person name="Spormann A.M."/>
            <person name="Op den Camp H."/>
            <person name="Overmann J."/>
            <person name="Amann R."/>
            <person name="Jetten M.S.M."/>
            <person name="Mascher T."/>
            <person name="Medema M.H."/>
            <person name="Devos D.P."/>
            <person name="Kaster A.-K."/>
            <person name="Ovreas L."/>
            <person name="Rohde M."/>
            <person name="Galperin M.Y."/>
            <person name="Jogler C."/>
        </authorList>
    </citation>
    <scope>NUCLEOTIDE SEQUENCE [LARGE SCALE GENOMIC DNA]</scope>
    <source>
        <strain evidence="12 13">Spa11</strain>
    </source>
</reference>
<dbReference type="PANTHER" id="PTHR37839">
    <property type="entry name" value="NA(+)-TRANSLOCATING NADH-QUINONE REDUCTASE SUBUNIT A"/>
    <property type="match status" value="1"/>
</dbReference>
<keyword evidence="4 8" id="KW-0915">Sodium</keyword>
<evidence type="ECO:0000259" key="10">
    <source>
        <dbReference type="Pfam" id="PF11973"/>
    </source>
</evidence>
<feature type="domain" description="NqrA second alpha/beta" evidence="11">
    <location>
        <begin position="124"/>
        <end position="266"/>
    </location>
</feature>
<organism evidence="12 13">
    <name type="scientific">Botrimarina mediterranea</name>
    <dbReference type="NCBI Taxonomy" id="2528022"/>
    <lineage>
        <taxon>Bacteria</taxon>
        <taxon>Pseudomonadati</taxon>
        <taxon>Planctomycetota</taxon>
        <taxon>Planctomycetia</taxon>
        <taxon>Pirellulales</taxon>
        <taxon>Lacipirellulaceae</taxon>
        <taxon>Botrimarina</taxon>
    </lineage>
</organism>
<dbReference type="EC" id="7.2.1.1" evidence="8"/>
<dbReference type="RefSeq" id="WP_145112491.1">
    <property type="nucleotide sequence ID" value="NZ_CP036349.1"/>
</dbReference>
<evidence type="ECO:0000256" key="2">
    <source>
        <dbReference type="ARBA" id="ARBA00022967"/>
    </source>
</evidence>
<dbReference type="Pfam" id="PF24836">
    <property type="entry name" value="NQRA_2nd"/>
    <property type="match status" value="1"/>
</dbReference>
<sequence>MATTAAIAKKFSLQKGLDLPIAGAPPQTILAGPTIRTVGLIADDYHGMKPTMQVTEGDTVRLGQWLFEDKKTPGVKYTSPGAGRVVAVNRGAKRKFESIVIELEGDERQSFEAYRDQNLTMLGRDAVQQNLIESGLWTALRSRPFDKVPVPGTAPYALFVTAIDTNPLAADPQVVIAEKPAEFTAGLEVLSTLTDGNLWLCKKSGVSLPGEDLGFVEAASFDGPHPAGLPGTHMHFLAPVNAERHCWDIGYQDVIAIGHLFLTGELLVDRVVSVAGPAVARPGLYRTRLGASLADLTADSGAARDGVRTISGSVFNGRTMTDMKAHLGRRDVQVTQLVEGHERVFLGWMGPGFGKWSVTNVFMQKLLGPPEGGFRFTTSTEGSHRAIVPIGSYEKVMPLDIEPTAMMKALCMQDTELLQSLGVLELAEEDLGLCSYVCSSKNDYGPMLRKALTTIEREG</sequence>
<keyword evidence="2 8" id="KW-1278">Translocase</keyword>
<dbReference type="GO" id="GO:0006814">
    <property type="term" value="P:sodium ion transport"/>
    <property type="evidence" value="ECO:0007669"/>
    <property type="project" value="UniProtKB-UniRule"/>
</dbReference>
<dbReference type="GO" id="GO:0016655">
    <property type="term" value="F:oxidoreductase activity, acting on NAD(P)H, quinone or similar compound as acceptor"/>
    <property type="evidence" value="ECO:0007669"/>
    <property type="project" value="UniProtKB-UniRule"/>
</dbReference>